<dbReference type="AlphaFoldDB" id="A0A255YTG4"/>
<dbReference type="PANTHER" id="PTHR30510:SF2">
    <property type="entry name" value="UPF0229 PROTEIN YEAH"/>
    <property type="match status" value="1"/>
</dbReference>
<evidence type="ECO:0000256" key="1">
    <source>
        <dbReference type="HAMAP-Rule" id="MF_01232"/>
    </source>
</evidence>
<dbReference type="OrthoDB" id="9788289at2"/>
<keyword evidence="4" id="KW-1185">Reference proteome</keyword>
<comment type="caution">
    <text evidence="3">The sequence shown here is derived from an EMBL/GenBank/DDBJ whole genome shotgun (WGS) entry which is preliminary data.</text>
</comment>
<proteinExistence type="inferred from homology"/>
<dbReference type="NCBIfam" id="NF003708">
    <property type="entry name" value="PRK05325.1-3"/>
    <property type="match status" value="1"/>
</dbReference>
<dbReference type="Proteomes" id="UP000216998">
    <property type="component" value="Unassembled WGS sequence"/>
</dbReference>
<dbReference type="RefSeq" id="WP_094457540.1">
    <property type="nucleotide sequence ID" value="NZ_NOXU01000031.1"/>
</dbReference>
<dbReference type="InterPro" id="IPR006698">
    <property type="entry name" value="UPF0229"/>
</dbReference>
<gene>
    <name evidence="3" type="ORF">CHU95_17080</name>
</gene>
<dbReference type="HAMAP" id="MF_01232">
    <property type="entry name" value="UPF0229"/>
    <property type="match status" value="1"/>
</dbReference>
<reference evidence="3 4" key="1">
    <citation type="submission" date="2017-07" db="EMBL/GenBank/DDBJ databases">
        <title>Niveispirillum cyanobacteriorum sp. nov., isolated from cyanobacterial aggregates in a eutrophic lake.</title>
        <authorList>
            <person name="Cai H."/>
        </authorList>
    </citation>
    <scope>NUCLEOTIDE SEQUENCE [LARGE SCALE GENOMIC DNA]</scope>
    <source>
        <strain evidence="4">TH1-14</strain>
    </source>
</reference>
<evidence type="ECO:0000313" key="4">
    <source>
        <dbReference type="Proteomes" id="UP000216998"/>
    </source>
</evidence>
<protein>
    <recommendedName>
        <fullName evidence="1">UPF0229 protein CHU95_17080</fullName>
    </recommendedName>
</protein>
<name>A0A255YTG4_9PROT</name>
<comment type="similarity">
    <text evidence="1">Belongs to the UPF0229 family.</text>
</comment>
<evidence type="ECO:0000313" key="3">
    <source>
        <dbReference type="EMBL" id="OYQ32503.1"/>
    </source>
</evidence>
<feature type="compositionally biased region" description="Gly residues" evidence="2">
    <location>
        <begin position="94"/>
        <end position="103"/>
    </location>
</feature>
<accession>A0A255YTG4</accession>
<dbReference type="EMBL" id="NOXU01000031">
    <property type="protein sequence ID" value="OYQ32503.1"/>
    <property type="molecule type" value="Genomic_DNA"/>
</dbReference>
<dbReference type="Pfam" id="PF04285">
    <property type="entry name" value="DUF444"/>
    <property type="match status" value="1"/>
</dbReference>
<dbReference type="PANTHER" id="PTHR30510">
    <property type="entry name" value="UPF0229 PROTEIN YEAH"/>
    <property type="match status" value="1"/>
</dbReference>
<organism evidence="3 4">
    <name type="scientific">Niveispirillum lacus</name>
    <dbReference type="NCBI Taxonomy" id="1981099"/>
    <lineage>
        <taxon>Bacteria</taxon>
        <taxon>Pseudomonadati</taxon>
        <taxon>Pseudomonadota</taxon>
        <taxon>Alphaproteobacteria</taxon>
        <taxon>Rhodospirillales</taxon>
        <taxon>Azospirillaceae</taxon>
        <taxon>Niveispirillum</taxon>
    </lineage>
</organism>
<dbReference type="NCBIfam" id="NF003707">
    <property type="entry name" value="PRK05325.1-2"/>
    <property type="match status" value="1"/>
</dbReference>
<feature type="region of interest" description="Disordered" evidence="2">
    <location>
        <begin position="57"/>
        <end position="111"/>
    </location>
</feature>
<sequence length="440" mass="49670">MFTIVDRRLNPSGKSLANRQRFLRRAKEQVMRAVRDASAKRGIRDIDMGGDITIAPDGIREPTLRRSSTGGHRNYVVPGNKEFMSGDKIKRPPQGGGGGGGNQGADDGDGQDEFRFVLSREEFIDLFLEDLELPDLAKRKLAVTDAMDWHRAGYSVAGSPANLNLVRTMRNSLARRMALHRPTGDEIKALRQEIDDLERTGRDRDRLEQARLALAEALKRTQRIPYIDPVDVRYNRFTATPRPSAQAVMFCLMDVSGSMTEHMKDLAKRFYMLLYLFLSRRYKHVDVVFIRHTHKAAEVDEETFFYSAETGGTVVSTALEEMARVIKERYPPAEWNIYAAQASDGDNALSDNTKTAQLMTDFILPDCQYYAYLEVGQEGMSPGLPYGGGPRETDLWRTYKQINAGGLLAMRRVTERKEIYPVFRELFAKDKAGQPAEVSA</sequence>
<evidence type="ECO:0000256" key="2">
    <source>
        <dbReference type="SAM" id="MobiDB-lite"/>
    </source>
</evidence>